<keyword evidence="3" id="KW-1185">Reference proteome</keyword>
<keyword evidence="1" id="KW-0732">Signal</keyword>
<name>A0A8H5HVB1_9AGAR</name>
<accession>A0A8H5HVB1</accession>
<organism evidence="2 3">
    <name type="scientific">Collybiopsis confluens</name>
    <dbReference type="NCBI Taxonomy" id="2823264"/>
    <lineage>
        <taxon>Eukaryota</taxon>
        <taxon>Fungi</taxon>
        <taxon>Dikarya</taxon>
        <taxon>Basidiomycota</taxon>
        <taxon>Agaricomycotina</taxon>
        <taxon>Agaricomycetes</taxon>
        <taxon>Agaricomycetidae</taxon>
        <taxon>Agaricales</taxon>
        <taxon>Marasmiineae</taxon>
        <taxon>Omphalotaceae</taxon>
        <taxon>Collybiopsis</taxon>
    </lineage>
</organism>
<gene>
    <name evidence="2" type="ORF">D9757_003789</name>
</gene>
<proteinExistence type="predicted"/>
<evidence type="ECO:0000313" key="3">
    <source>
        <dbReference type="Proteomes" id="UP000518752"/>
    </source>
</evidence>
<evidence type="ECO:0000256" key="1">
    <source>
        <dbReference type="SAM" id="SignalP"/>
    </source>
</evidence>
<evidence type="ECO:0000313" key="2">
    <source>
        <dbReference type="EMBL" id="KAF5390130.1"/>
    </source>
</evidence>
<protein>
    <submittedName>
        <fullName evidence="2">Uncharacterized protein</fullName>
    </submittedName>
</protein>
<feature type="signal peptide" evidence="1">
    <location>
        <begin position="1"/>
        <end position="17"/>
    </location>
</feature>
<sequence>MLSSFLHILTLVLPLVASPVRQGTDADFFDPVLNVSTVSISKPKRLHTNILQVIISGQSSPAVLTVDGIINFAKAIGFSTECLGIHQGAPQSANLGDGNGWVNQTVELREDYGDSVLGTCLESLIGGNHFRVFIQNGTEHPTGALFLAVSTEENVTQGHTTALDGYDTGRDLFTAAAINNGGTTSFGGTTYSTAGQNITGMIQPGSTGIEDGIATDGIITLLKVTIV</sequence>
<comment type="caution">
    <text evidence="2">The sequence shown here is derived from an EMBL/GenBank/DDBJ whole genome shotgun (WGS) entry which is preliminary data.</text>
</comment>
<dbReference type="AlphaFoldDB" id="A0A8H5HVB1"/>
<dbReference type="Proteomes" id="UP000518752">
    <property type="component" value="Unassembled WGS sequence"/>
</dbReference>
<reference evidence="2 3" key="1">
    <citation type="journal article" date="2020" name="ISME J.">
        <title>Uncovering the hidden diversity of litter-decomposition mechanisms in mushroom-forming fungi.</title>
        <authorList>
            <person name="Floudas D."/>
            <person name="Bentzer J."/>
            <person name="Ahren D."/>
            <person name="Johansson T."/>
            <person name="Persson P."/>
            <person name="Tunlid A."/>
        </authorList>
    </citation>
    <scope>NUCLEOTIDE SEQUENCE [LARGE SCALE GENOMIC DNA]</scope>
    <source>
        <strain evidence="2 3">CBS 406.79</strain>
    </source>
</reference>
<dbReference type="EMBL" id="JAACJN010000017">
    <property type="protein sequence ID" value="KAF5390130.1"/>
    <property type="molecule type" value="Genomic_DNA"/>
</dbReference>
<feature type="chain" id="PRO_5034586008" evidence="1">
    <location>
        <begin position="18"/>
        <end position="227"/>
    </location>
</feature>
<dbReference type="OrthoDB" id="2310204at2759"/>